<evidence type="ECO:0000313" key="1">
    <source>
        <dbReference type="EMBL" id="KAK3593793.1"/>
    </source>
</evidence>
<name>A0AAE0SL93_9BIVA</name>
<dbReference type="AlphaFoldDB" id="A0AAE0SL93"/>
<accession>A0AAE0SL93</accession>
<reference evidence="1" key="1">
    <citation type="journal article" date="2021" name="Genome Biol. Evol.">
        <title>A High-Quality Reference Genome for a Parasitic Bivalve with Doubly Uniparental Inheritance (Bivalvia: Unionida).</title>
        <authorList>
            <person name="Smith C.H."/>
        </authorList>
    </citation>
    <scope>NUCLEOTIDE SEQUENCE</scope>
    <source>
        <strain evidence="1">CHS0354</strain>
    </source>
</reference>
<keyword evidence="2" id="KW-1185">Reference proteome</keyword>
<proteinExistence type="predicted"/>
<reference evidence="1" key="3">
    <citation type="submission" date="2023-05" db="EMBL/GenBank/DDBJ databases">
        <authorList>
            <person name="Smith C.H."/>
        </authorList>
    </citation>
    <scope>NUCLEOTIDE SEQUENCE</scope>
    <source>
        <strain evidence="1">CHS0354</strain>
        <tissue evidence="1">Mantle</tissue>
    </source>
</reference>
<dbReference type="Proteomes" id="UP001195483">
    <property type="component" value="Unassembled WGS sequence"/>
</dbReference>
<protein>
    <submittedName>
        <fullName evidence="1">Uncharacterized protein</fullName>
    </submittedName>
</protein>
<dbReference type="EMBL" id="JAEAOA010000884">
    <property type="protein sequence ID" value="KAK3593793.1"/>
    <property type="molecule type" value="Genomic_DNA"/>
</dbReference>
<comment type="caution">
    <text evidence="1">The sequence shown here is derived from an EMBL/GenBank/DDBJ whole genome shotgun (WGS) entry which is preliminary data.</text>
</comment>
<organism evidence="1 2">
    <name type="scientific">Potamilus streckersoni</name>
    <dbReference type="NCBI Taxonomy" id="2493646"/>
    <lineage>
        <taxon>Eukaryota</taxon>
        <taxon>Metazoa</taxon>
        <taxon>Spiralia</taxon>
        <taxon>Lophotrochozoa</taxon>
        <taxon>Mollusca</taxon>
        <taxon>Bivalvia</taxon>
        <taxon>Autobranchia</taxon>
        <taxon>Heteroconchia</taxon>
        <taxon>Palaeoheterodonta</taxon>
        <taxon>Unionida</taxon>
        <taxon>Unionoidea</taxon>
        <taxon>Unionidae</taxon>
        <taxon>Ambleminae</taxon>
        <taxon>Lampsilini</taxon>
        <taxon>Potamilus</taxon>
    </lineage>
</organism>
<gene>
    <name evidence="1" type="ORF">CHS0354_014336</name>
</gene>
<reference evidence="1" key="2">
    <citation type="journal article" date="2021" name="Genome Biol. Evol.">
        <title>Developing a high-quality reference genome for a parasitic bivalve with doubly uniparental inheritance (Bivalvia: Unionida).</title>
        <authorList>
            <person name="Smith C.H."/>
        </authorList>
    </citation>
    <scope>NUCLEOTIDE SEQUENCE</scope>
    <source>
        <strain evidence="1">CHS0354</strain>
        <tissue evidence="1">Mantle</tissue>
    </source>
</reference>
<sequence length="196" mass="22612">MQDIINVLANFRNVTKAVQRIDEIKPLVAGTNATVLSTLKNICSMILDRITFLSAIRIKPTRSKGPTRSSETYETQSSVAMTSPRYLCYTAERMLLSRSTNMRQEKYSKFWDCFVLVRPQRFPKQNLEAKLPNKAFSATQRHMSSGTSIAFLNVKLMYLYEYTESWEHIEETLSPKEEEPKLPSTWIYNSTTPLHS</sequence>
<evidence type="ECO:0000313" key="2">
    <source>
        <dbReference type="Proteomes" id="UP001195483"/>
    </source>
</evidence>